<reference evidence="2" key="1">
    <citation type="submission" date="2020-06" db="EMBL/GenBank/DDBJ databases">
        <title>WGS assembly of Ceratodon purpureus strain R40.</title>
        <authorList>
            <person name="Carey S.B."/>
            <person name="Jenkins J."/>
            <person name="Shu S."/>
            <person name="Lovell J.T."/>
            <person name="Sreedasyam A."/>
            <person name="Maumus F."/>
            <person name="Tiley G.P."/>
            <person name="Fernandez-Pozo N."/>
            <person name="Barry K."/>
            <person name="Chen C."/>
            <person name="Wang M."/>
            <person name="Lipzen A."/>
            <person name="Daum C."/>
            <person name="Saski C.A."/>
            <person name="Payton A.C."/>
            <person name="Mcbreen J.C."/>
            <person name="Conrad R.E."/>
            <person name="Kollar L.M."/>
            <person name="Olsson S."/>
            <person name="Huttunen S."/>
            <person name="Landis J.B."/>
            <person name="Wickett N.J."/>
            <person name="Johnson M.G."/>
            <person name="Rensing S.A."/>
            <person name="Grimwood J."/>
            <person name="Schmutz J."/>
            <person name="Mcdaniel S.F."/>
        </authorList>
    </citation>
    <scope>NUCLEOTIDE SEQUENCE</scope>
    <source>
        <strain evidence="2">R40</strain>
    </source>
</reference>
<evidence type="ECO:0000313" key="2">
    <source>
        <dbReference type="EMBL" id="KAG0572488.1"/>
    </source>
</evidence>
<evidence type="ECO:0000313" key="3">
    <source>
        <dbReference type="Proteomes" id="UP000822688"/>
    </source>
</evidence>
<evidence type="ECO:0000256" key="1">
    <source>
        <dbReference type="SAM" id="MobiDB-lite"/>
    </source>
</evidence>
<dbReference type="Proteomes" id="UP000822688">
    <property type="component" value="Chromosome V"/>
</dbReference>
<proteinExistence type="predicted"/>
<accession>A0A8T0HPG1</accession>
<sequence>MADVSDTFLYAVAIDSDDGDKVHSSQDRGCKPRSVDRTDRADEALLVRTPVLSEMPKLKPNVQPLSRPPSPGSPPNYSRWAPCPVCTYKQRKVAPVEMASEHELPRASPISLAPVRRLEVLSHNLRQKQKYQDHLKFVRADPELTYLEMT</sequence>
<feature type="compositionally biased region" description="Basic and acidic residues" evidence="1">
    <location>
        <begin position="19"/>
        <end position="45"/>
    </location>
</feature>
<dbReference type="AlphaFoldDB" id="A0A8T0HPG1"/>
<gene>
    <name evidence="2" type="ORF">KC19_VG099400</name>
</gene>
<protein>
    <submittedName>
        <fullName evidence="2">Uncharacterized protein</fullName>
    </submittedName>
</protein>
<feature type="region of interest" description="Disordered" evidence="1">
    <location>
        <begin position="15"/>
        <end position="78"/>
    </location>
</feature>
<dbReference type="EMBL" id="CM026426">
    <property type="protein sequence ID" value="KAG0572488.1"/>
    <property type="molecule type" value="Genomic_DNA"/>
</dbReference>
<organism evidence="2 3">
    <name type="scientific">Ceratodon purpureus</name>
    <name type="common">Fire moss</name>
    <name type="synonym">Dicranum purpureum</name>
    <dbReference type="NCBI Taxonomy" id="3225"/>
    <lineage>
        <taxon>Eukaryota</taxon>
        <taxon>Viridiplantae</taxon>
        <taxon>Streptophyta</taxon>
        <taxon>Embryophyta</taxon>
        <taxon>Bryophyta</taxon>
        <taxon>Bryophytina</taxon>
        <taxon>Bryopsida</taxon>
        <taxon>Dicranidae</taxon>
        <taxon>Pseudoditrichales</taxon>
        <taxon>Ditrichaceae</taxon>
        <taxon>Ceratodon</taxon>
    </lineage>
</organism>
<keyword evidence="3" id="KW-1185">Reference proteome</keyword>
<comment type="caution">
    <text evidence="2">The sequence shown here is derived from an EMBL/GenBank/DDBJ whole genome shotgun (WGS) entry which is preliminary data.</text>
</comment>
<name>A0A8T0HPG1_CERPU</name>